<evidence type="ECO:0000313" key="4">
    <source>
        <dbReference type="Proteomes" id="UP000050424"/>
    </source>
</evidence>
<sequence>MPSLKKFDPDAIFTDPDLGYVYRSMRELAKEFAVLGQIETAKTLTSLLLSEYSSQWQLDQFRPLKFAFAEAGQWPDEIPPEERTEKVLAKIVKDITPDVANDSDAVEDDPSELGVLLATAKDCDASTGSEAMERSQALASALALAIRLTSKHTSSIEEVEADPNVQKALGSIATRMHANQAIEYLTQRRDNWALLATGALARKIPVDTDKIEALSKEAIESFTERIKNGRKTHVTEKKSIRELLEALDRSTRTNSRRCYEEMCEEVPESLFVLPPATDEQISTLERKLDVALPDDYKEFLKISNGFGRTWNGYHLDSPIFGVEELDWGEVYVDGLPVELHPSLTGVMDLELPDGREWPSHEKPIDLGSYDVLQTVFITPSVTKKTLAAYKEVMESPKTPDDVKRHTRKLIVSKYGSWEAFEKLEWVAIEMDEGENEAFGTFTQFLQTRVRKAAMGEWEGEGEREAGSIAYSCMADRPEPDESKRRKLE</sequence>
<dbReference type="Pfam" id="PF09346">
    <property type="entry name" value="SMI1_KNR4"/>
    <property type="match status" value="1"/>
</dbReference>
<dbReference type="SMART" id="SM00860">
    <property type="entry name" value="SMI1_KNR4"/>
    <property type="match status" value="1"/>
</dbReference>
<dbReference type="OrthoDB" id="2788868at2759"/>
<feature type="region of interest" description="Disordered" evidence="1">
    <location>
        <begin position="456"/>
        <end position="488"/>
    </location>
</feature>
<feature type="domain" description="Knr4/Smi1-like" evidence="2">
    <location>
        <begin position="275"/>
        <end position="447"/>
    </location>
</feature>
<accession>A0A0P7BS06</accession>
<keyword evidence="4" id="KW-1185">Reference proteome</keyword>
<dbReference type="InterPro" id="IPR037883">
    <property type="entry name" value="Knr4/Smi1-like_sf"/>
</dbReference>
<name>A0A0P7BS06_9HYPO</name>
<dbReference type="EMBL" id="LKCW01000037">
    <property type="protein sequence ID" value="KPM43174.1"/>
    <property type="molecule type" value="Genomic_DNA"/>
</dbReference>
<dbReference type="AlphaFoldDB" id="A0A0P7BS06"/>
<evidence type="ECO:0000313" key="3">
    <source>
        <dbReference type="EMBL" id="KPM43174.1"/>
    </source>
</evidence>
<reference evidence="3 4" key="1">
    <citation type="submission" date="2015-09" db="EMBL/GenBank/DDBJ databases">
        <title>Draft genome of a European isolate of the apple canker pathogen Neonectria ditissima.</title>
        <authorList>
            <person name="Gomez-Cortecero A."/>
            <person name="Harrison R.J."/>
            <person name="Armitage A.D."/>
        </authorList>
    </citation>
    <scope>NUCLEOTIDE SEQUENCE [LARGE SCALE GENOMIC DNA]</scope>
    <source>
        <strain evidence="3 4">R09/05</strain>
    </source>
</reference>
<feature type="compositionally biased region" description="Basic and acidic residues" evidence="1">
    <location>
        <begin position="475"/>
        <end position="488"/>
    </location>
</feature>
<evidence type="ECO:0000256" key="1">
    <source>
        <dbReference type="SAM" id="MobiDB-lite"/>
    </source>
</evidence>
<dbReference type="Proteomes" id="UP000050424">
    <property type="component" value="Unassembled WGS sequence"/>
</dbReference>
<protein>
    <recommendedName>
        <fullName evidence="2">Knr4/Smi1-like domain-containing protein</fullName>
    </recommendedName>
</protein>
<organism evidence="3 4">
    <name type="scientific">Neonectria ditissima</name>
    <dbReference type="NCBI Taxonomy" id="78410"/>
    <lineage>
        <taxon>Eukaryota</taxon>
        <taxon>Fungi</taxon>
        <taxon>Dikarya</taxon>
        <taxon>Ascomycota</taxon>
        <taxon>Pezizomycotina</taxon>
        <taxon>Sordariomycetes</taxon>
        <taxon>Hypocreomycetidae</taxon>
        <taxon>Hypocreales</taxon>
        <taxon>Nectriaceae</taxon>
        <taxon>Neonectria</taxon>
    </lineage>
</organism>
<dbReference type="Gene3D" id="3.40.1580.10">
    <property type="entry name" value="SMI1/KNR4-like"/>
    <property type="match status" value="1"/>
</dbReference>
<comment type="caution">
    <text evidence="3">The sequence shown here is derived from an EMBL/GenBank/DDBJ whole genome shotgun (WGS) entry which is preliminary data.</text>
</comment>
<proteinExistence type="predicted"/>
<gene>
    <name evidence="3" type="ORF">AK830_g3390</name>
</gene>
<dbReference type="SUPFAM" id="SSF160631">
    <property type="entry name" value="SMI1/KNR4-like"/>
    <property type="match status" value="1"/>
</dbReference>
<dbReference type="InterPro" id="IPR018958">
    <property type="entry name" value="Knr4/Smi1-like_dom"/>
</dbReference>
<evidence type="ECO:0000259" key="2">
    <source>
        <dbReference type="SMART" id="SM00860"/>
    </source>
</evidence>